<keyword evidence="2" id="KW-1185">Reference proteome</keyword>
<dbReference type="STRING" id="1432656.X802_10585"/>
<reference evidence="1 2" key="1">
    <citation type="submission" date="2014-01" db="EMBL/GenBank/DDBJ databases">
        <title>Genome sequencing of Thermococcus guaymasensis.</title>
        <authorList>
            <person name="Zhang X."/>
            <person name="Alvare G."/>
            <person name="Fristensky B."/>
            <person name="Chen L."/>
            <person name="Suen T."/>
            <person name="Chen Q."/>
            <person name="Ma K."/>
        </authorList>
    </citation>
    <scope>NUCLEOTIDE SEQUENCE [LARGE SCALE GENOMIC DNA]</scope>
    <source>
        <strain evidence="1 2">DSM 11113</strain>
    </source>
</reference>
<dbReference type="PATRIC" id="fig|1432656.3.peg.2069"/>
<dbReference type="Proteomes" id="UP000062043">
    <property type="component" value="Chromosome"/>
</dbReference>
<accession>A0A0X1KMT5</accession>
<dbReference type="KEGG" id="tgy:X802_10585"/>
<protein>
    <submittedName>
        <fullName evidence="1">Uncharacterized protein</fullName>
    </submittedName>
</protein>
<proteinExistence type="predicted"/>
<dbReference type="AlphaFoldDB" id="A0A0X1KMT5"/>
<sequence length="181" mass="21601">MRKEIFNILHSNPTGLFLYFEAGYSEGEWKMGFMDSLKSAASSFVKSVRHKTFKMPAEELAEKWEKLRPYGVEIEADTKYGGKYSTSAWFTIEDVTVKEVEVGIFRKSRKKKIIVKCYREIEPYDEYDEEEEEEIDWFDFSREEETIERKEVTFWEGDKVKIRMTEADYEKMLEREGDVLK</sequence>
<gene>
    <name evidence="1" type="ORF">X802_10585</name>
</gene>
<organism evidence="1 2">
    <name type="scientific">Thermococcus guaymasensis DSM 11113</name>
    <dbReference type="NCBI Taxonomy" id="1432656"/>
    <lineage>
        <taxon>Archaea</taxon>
        <taxon>Methanobacteriati</taxon>
        <taxon>Methanobacteriota</taxon>
        <taxon>Thermococci</taxon>
        <taxon>Thermococcales</taxon>
        <taxon>Thermococcaceae</taxon>
        <taxon>Thermococcus</taxon>
    </lineage>
</organism>
<name>A0A0X1KMT5_9EURY</name>
<dbReference type="EMBL" id="CP007140">
    <property type="protein sequence ID" value="AJC72550.1"/>
    <property type="molecule type" value="Genomic_DNA"/>
</dbReference>
<evidence type="ECO:0000313" key="1">
    <source>
        <dbReference type="EMBL" id="AJC72550.1"/>
    </source>
</evidence>
<evidence type="ECO:0000313" key="2">
    <source>
        <dbReference type="Proteomes" id="UP000062043"/>
    </source>
</evidence>